<dbReference type="PIRSF" id="PIRSF021774">
    <property type="entry name" value="UCP021774"/>
    <property type="match status" value="1"/>
</dbReference>
<reference evidence="2 3" key="1">
    <citation type="submission" date="2020-10" db="EMBL/GenBank/DDBJ databases">
        <title>Phylogeny of dyella-like bacteria.</title>
        <authorList>
            <person name="Fu J."/>
        </authorList>
    </citation>
    <scope>NUCLEOTIDE SEQUENCE [LARGE SCALE GENOMIC DNA]</scope>
    <source>
        <strain evidence="2 3">Gsoil3046</strain>
    </source>
</reference>
<keyword evidence="3" id="KW-1185">Reference proteome</keyword>
<dbReference type="Pfam" id="PF03625">
    <property type="entry name" value="DUF302"/>
    <property type="match status" value="1"/>
</dbReference>
<dbReference type="Proteomes" id="UP001620460">
    <property type="component" value="Unassembled WGS sequence"/>
</dbReference>
<dbReference type="PANTHER" id="PTHR38342:SF1">
    <property type="entry name" value="SLR5037 PROTEIN"/>
    <property type="match status" value="1"/>
</dbReference>
<evidence type="ECO:0000259" key="1">
    <source>
        <dbReference type="Pfam" id="PF03625"/>
    </source>
</evidence>
<protein>
    <submittedName>
        <fullName evidence="2">DUF302 domain-containing protein</fullName>
    </submittedName>
</protein>
<organism evidence="2 3">
    <name type="scientific">Dyella ginsengisoli</name>
    <dbReference type="NCBI Taxonomy" id="363848"/>
    <lineage>
        <taxon>Bacteria</taxon>
        <taxon>Pseudomonadati</taxon>
        <taxon>Pseudomonadota</taxon>
        <taxon>Gammaproteobacteria</taxon>
        <taxon>Lysobacterales</taxon>
        <taxon>Rhodanobacteraceae</taxon>
        <taxon>Dyella</taxon>
    </lineage>
</organism>
<dbReference type="EMBL" id="JADIKM010000004">
    <property type="protein sequence ID" value="MFK2905144.1"/>
    <property type="molecule type" value="Genomic_DNA"/>
</dbReference>
<dbReference type="InterPro" id="IPR005180">
    <property type="entry name" value="DUF302"/>
</dbReference>
<dbReference type="RefSeq" id="WP_404634370.1">
    <property type="nucleotide sequence ID" value="NZ_JADIKM010000004.1"/>
</dbReference>
<proteinExistence type="predicted"/>
<accession>A0ABW8JVS1</accession>
<gene>
    <name evidence="2" type="ORF">ISP17_14365</name>
</gene>
<dbReference type="CDD" id="cd14797">
    <property type="entry name" value="DUF302"/>
    <property type="match status" value="1"/>
</dbReference>
<name>A0ABW8JVS1_9GAMM</name>
<feature type="domain" description="DUF302" evidence="1">
    <location>
        <begin position="34"/>
        <end position="94"/>
    </location>
</feature>
<comment type="caution">
    <text evidence="2">The sequence shown here is derived from an EMBL/GenBank/DDBJ whole genome shotgun (WGS) entry which is preliminary data.</text>
</comment>
<dbReference type="InterPro" id="IPR035923">
    <property type="entry name" value="TT1751-like_sf"/>
</dbReference>
<evidence type="ECO:0000313" key="2">
    <source>
        <dbReference type="EMBL" id="MFK2905144.1"/>
    </source>
</evidence>
<dbReference type="PANTHER" id="PTHR38342">
    <property type="entry name" value="SLR5037 PROTEIN"/>
    <property type="match status" value="1"/>
</dbReference>
<dbReference type="SUPFAM" id="SSF103247">
    <property type="entry name" value="TT1751-like"/>
    <property type="match status" value="1"/>
</dbReference>
<evidence type="ECO:0000313" key="3">
    <source>
        <dbReference type="Proteomes" id="UP001620460"/>
    </source>
</evidence>
<dbReference type="Gene3D" id="3.30.310.70">
    <property type="entry name" value="TT1751-like domain"/>
    <property type="match status" value="1"/>
</dbReference>
<sequence length="127" mass="13697">MIYKKQTSKPIAQAFEAMQAAVKAHGFGVLHTYDFKQTLADKGFALANGCIVMEVCNPKQASEVLAMDMTLNMALPCRVSVYEENGATWIGMVPPTDQLSLISSDARIAEAARGVEATMKAIIDEAV</sequence>
<dbReference type="InterPro" id="IPR016796">
    <property type="entry name" value="UCP021774"/>
</dbReference>